<dbReference type="AlphaFoldDB" id="A0A9W4JJU0"/>
<gene>
    <name evidence="2" type="ORF">PSALAMII_LOCUS8432</name>
</gene>
<proteinExistence type="predicted"/>
<comment type="caution">
    <text evidence="2">The sequence shown here is derived from an EMBL/GenBank/DDBJ whole genome shotgun (WGS) entry which is preliminary data.</text>
</comment>
<accession>A0A9W4JJU0</accession>
<dbReference type="InterPro" id="IPR003615">
    <property type="entry name" value="HNH_nuc"/>
</dbReference>
<evidence type="ECO:0000259" key="1">
    <source>
        <dbReference type="Pfam" id="PF13391"/>
    </source>
</evidence>
<name>A0A9W4JJU0_9EURO</name>
<dbReference type="Proteomes" id="UP001152646">
    <property type="component" value="Unassembled WGS sequence"/>
</dbReference>
<evidence type="ECO:0000313" key="2">
    <source>
        <dbReference type="EMBL" id="CAG8403915.1"/>
    </source>
</evidence>
<sequence length="150" mass="17588">MVKASHIFPWKHGQATMDAIFGETRQSDTFSEGNGLLMHTRLEEAFDKDVLGKDREFRVKILDPEWNKLNKPVALGLKTFRELDGTKLEFSNPNNPKVMHRPAARYLYFHYCMQVLQKAWQSREWQIFLGDQRQISPSQHALSVCRRAWP</sequence>
<organism evidence="2 3">
    <name type="scientific">Penicillium salamii</name>
    <dbReference type="NCBI Taxonomy" id="1612424"/>
    <lineage>
        <taxon>Eukaryota</taxon>
        <taxon>Fungi</taxon>
        <taxon>Dikarya</taxon>
        <taxon>Ascomycota</taxon>
        <taxon>Pezizomycotina</taxon>
        <taxon>Eurotiomycetes</taxon>
        <taxon>Eurotiomycetidae</taxon>
        <taxon>Eurotiales</taxon>
        <taxon>Aspergillaceae</taxon>
        <taxon>Penicillium</taxon>
    </lineage>
</organism>
<protein>
    <recommendedName>
        <fullName evidence="1">HNH nuclease domain-containing protein</fullName>
    </recommendedName>
</protein>
<feature type="domain" description="HNH nuclease" evidence="1">
    <location>
        <begin position="2"/>
        <end position="48"/>
    </location>
</feature>
<dbReference type="Pfam" id="PF13391">
    <property type="entry name" value="HNH_2"/>
    <property type="match status" value="1"/>
</dbReference>
<evidence type="ECO:0000313" key="3">
    <source>
        <dbReference type="Proteomes" id="UP001152646"/>
    </source>
</evidence>
<reference evidence="2" key="1">
    <citation type="submission" date="2021-07" db="EMBL/GenBank/DDBJ databases">
        <authorList>
            <person name="Branca A.L. A."/>
        </authorList>
    </citation>
    <scope>NUCLEOTIDE SEQUENCE</scope>
</reference>
<dbReference type="OrthoDB" id="5386595at2759"/>
<dbReference type="EMBL" id="CAJVPA010000207">
    <property type="protein sequence ID" value="CAG8403915.1"/>
    <property type="molecule type" value="Genomic_DNA"/>
</dbReference>